<dbReference type="NCBIfam" id="NF045999">
    <property type="entry name" value="MAG1140_fam"/>
    <property type="match status" value="1"/>
</dbReference>
<evidence type="ECO:0000313" key="2">
    <source>
        <dbReference type="Proteomes" id="UP000464317"/>
    </source>
</evidence>
<reference evidence="1 2" key="1">
    <citation type="submission" date="2020-01" db="EMBL/GenBank/DDBJ databases">
        <title>Complete genome sequence of Mycoplasma felis strain Myco-2.</title>
        <authorList>
            <person name="Kinoshita Y."/>
            <person name="Niwa H."/>
            <person name="Uchida-Fujii E."/>
            <person name="Nukada T."/>
        </authorList>
    </citation>
    <scope>NUCLEOTIDE SEQUENCE [LARGE SCALE GENOMIC DNA]</scope>
    <source>
        <strain evidence="1 2">Myco-2</strain>
    </source>
</reference>
<dbReference type="AlphaFoldDB" id="A0A809SIA6"/>
<name>A0A809SIA6_9BACT</name>
<organism evidence="1 2">
    <name type="scientific">Mycoplasmopsis felis</name>
    <dbReference type="NCBI Taxonomy" id="33923"/>
    <lineage>
        <taxon>Bacteria</taxon>
        <taxon>Bacillati</taxon>
        <taxon>Mycoplasmatota</taxon>
        <taxon>Mycoplasmoidales</taxon>
        <taxon>Metamycoplasmataceae</taxon>
        <taxon>Mycoplasmopsis</taxon>
    </lineage>
</organism>
<dbReference type="Proteomes" id="UP000464317">
    <property type="component" value="Chromosome"/>
</dbReference>
<sequence>MILLLLLFSYLILTINYSYQKDVIIKIENHNLYLKNILFKELNLNKYEIKILFNDEVLFYNIEIVDVDTDGNILIKNKELLNLFKESNWEIYTSKIILSNQKIYEVIFDFIIKIFQFK</sequence>
<protein>
    <submittedName>
        <fullName evidence="1">Uncharacterized protein</fullName>
    </submittedName>
</protein>
<proteinExistence type="predicted"/>
<dbReference type="KEGG" id="mfel:JPM2_3060"/>
<evidence type="ECO:0000313" key="1">
    <source>
        <dbReference type="EMBL" id="BBU47613.1"/>
    </source>
</evidence>
<accession>A0A809SIA6</accession>
<keyword evidence="2" id="KW-1185">Reference proteome</keyword>
<gene>
    <name evidence="1" type="ORF">JPM2_3060</name>
</gene>
<dbReference type="EMBL" id="AP022325">
    <property type="protein sequence ID" value="BBU47613.1"/>
    <property type="molecule type" value="Genomic_DNA"/>
</dbReference>